<accession>A0A0J1GJS2</accession>
<feature type="transmembrane region" description="Helical" evidence="1">
    <location>
        <begin position="118"/>
        <end position="138"/>
    </location>
</feature>
<feature type="transmembrane region" description="Helical" evidence="1">
    <location>
        <begin position="192"/>
        <end position="213"/>
    </location>
</feature>
<feature type="transmembrane region" description="Helical" evidence="1">
    <location>
        <begin position="45"/>
        <end position="63"/>
    </location>
</feature>
<feature type="transmembrane region" description="Helical" evidence="1">
    <location>
        <begin position="68"/>
        <end position="85"/>
    </location>
</feature>
<dbReference type="RefSeq" id="WP_047874934.1">
    <property type="nucleotide sequence ID" value="NZ_BMYC01000008.1"/>
</dbReference>
<keyword evidence="1" id="KW-0472">Membrane</keyword>
<keyword evidence="3" id="KW-1185">Reference proteome</keyword>
<feature type="transmembrane region" description="Helical" evidence="1">
    <location>
        <begin position="219"/>
        <end position="237"/>
    </location>
</feature>
<dbReference type="Proteomes" id="UP000036426">
    <property type="component" value="Unassembled WGS sequence"/>
</dbReference>
<evidence type="ECO:0000256" key="1">
    <source>
        <dbReference type="SAM" id="Phobius"/>
    </source>
</evidence>
<sequence>MLYAALLFIVSIMLTIVGISALGQSQGDLPALALAIPALWLLPQGGVSAWLLLIGLGAYGIVLPEQSLALSVSLFMMIPIFSVSFSPKSPWQLGALLLSIVLAMDVGLMALQSEGKLAGTPTATIVQIIAVGVIWVALRSWRAVEGNTWWPVFLVVPLWVGGMEHAALVALCVTGLLATLQGMLNTSLKEWVPRMGWILPAIGFATIVLIPWFEVPNPVLVAWLLILGGALLGEYLLEDQEEEV</sequence>
<name>A0A0J1GJS2_9GAMM</name>
<keyword evidence="1" id="KW-0812">Transmembrane</keyword>
<feature type="transmembrane region" description="Helical" evidence="1">
    <location>
        <begin position="158"/>
        <end position="180"/>
    </location>
</feature>
<dbReference type="AlphaFoldDB" id="A0A0J1GJS2"/>
<protein>
    <submittedName>
        <fullName evidence="2">Membrane protein</fullName>
    </submittedName>
</protein>
<comment type="caution">
    <text evidence="2">The sequence shown here is derived from an EMBL/GenBank/DDBJ whole genome shotgun (WGS) entry which is preliminary data.</text>
</comment>
<dbReference type="PATRIC" id="fig|754436.4.peg.2852"/>
<evidence type="ECO:0000313" key="2">
    <source>
        <dbReference type="EMBL" id="KLU99992.1"/>
    </source>
</evidence>
<evidence type="ECO:0000313" key="3">
    <source>
        <dbReference type="Proteomes" id="UP000036426"/>
    </source>
</evidence>
<keyword evidence="1" id="KW-1133">Transmembrane helix</keyword>
<dbReference type="OrthoDB" id="5829628at2"/>
<organism evidence="2 3">
    <name type="scientific">Photobacterium aphoticum</name>
    <dbReference type="NCBI Taxonomy" id="754436"/>
    <lineage>
        <taxon>Bacteria</taxon>
        <taxon>Pseudomonadati</taxon>
        <taxon>Pseudomonadota</taxon>
        <taxon>Gammaproteobacteria</taxon>
        <taxon>Vibrionales</taxon>
        <taxon>Vibrionaceae</taxon>
        <taxon>Photobacterium</taxon>
    </lineage>
</organism>
<reference evidence="2 3" key="1">
    <citation type="submission" date="2015-05" db="EMBL/GenBank/DDBJ databases">
        <title>Photobacterium galathea sp. nov.</title>
        <authorList>
            <person name="Machado H."/>
            <person name="Gram L."/>
        </authorList>
    </citation>
    <scope>NUCLEOTIDE SEQUENCE [LARGE SCALE GENOMIC DNA]</scope>
    <source>
        <strain evidence="2 3">DSM 25995</strain>
    </source>
</reference>
<gene>
    <name evidence="2" type="ORF">ABT58_13420</name>
</gene>
<feature type="transmembrane region" description="Helical" evidence="1">
    <location>
        <begin position="91"/>
        <end position="111"/>
    </location>
</feature>
<dbReference type="EMBL" id="LDOV01000025">
    <property type="protein sequence ID" value="KLU99992.1"/>
    <property type="molecule type" value="Genomic_DNA"/>
</dbReference>
<proteinExistence type="predicted"/>